<keyword evidence="1" id="KW-0732">Signal</keyword>
<evidence type="ECO:0000256" key="1">
    <source>
        <dbReference type="SAM" id="SignalP"/>
    </source>
</evidence>
<organism evidence="2 3">
    <name type="scientific">Marinihelvus fidelis</name>
    <dbReference type="NCBI Taxonomy" id="2613842"/>
    <lineage>
        <taxon>Bacteria</taxon>
        <taxon>Pseudomonadati</taxon>
        <taxon>Pseudomonadota</taxon>
        <taxon>Gammaproteobacteria</taxon>
        <taxon>Chromatiales</taxon>
        <taxon>Wenzhouxiangellaceae</taxon>
        <taxon>Marinihelvus</taxon>
    </lineage>
</organism>
<evidence type="ECO:0000313" key="3">
    <source>
        <dbReference type="Proteomes" id="UP000325372"/>
    </source>
</evidence>
<name>A0A5N0TCR0_9GAMM</name>
<comment type="caution">
    <text evidence="2">The sequence shown here is derived from an EMBL/GenBank/DDBJ whole genome shotgun (WGS) entry which is preliminary data.</text>
</comment>
<accession>A0A5N0TCR0</accession>
<keyword evidence="3" id="KW-1185">Reference proteome</keyword>
<dbReference type="RefSeq" id="WP_150863251.1">
    <property type="nucleotide sequence ID" value="NZ_VYXP01000003.1"/>
</dbReference>
<sequence length="222" mass="23672">MRRPGHALPRQSGVALVLCVLLLASLSLVAMAGAGDSQVQVRVAANLSAERAALRAAKSALSWAEQWLHGLDGTSRPPACGSNCAGGPPVHPANDLPPLLEYQPESWWLSHARADGSDPITGGTLADRAPDRGPVGRWLVEELHHAAAGTTAGQPEITYYRVTARATPYPSGTPVVIESIIARPWGDASWRDAFPDTWPAPGYCLGLAQPTHCGRMAWRRRL</sequence>
<dbReference type="AlphaFoldDB" id="A0A5N0TCR0"/>
<dbReference type="Proteomes" id="UP000325372">
    <property type="component" value="Unassembled WGS sequence"/>
</dbReference>
<protein>
    <submittedName>
        <fullName evidence="2">Uncharacterized protein</fullName>
    </submittedName>
</protein>
<gene>
    <name evidence="2" type="ORF">F3N42_04785</name>
</gene>
<proteinExistence type="predicted"/>
<reference evidence="2 3" key="1">
    <citation type="submission" date="2019-09" db="EMBL/GenBank/DDBJ databases">
        <title>Wenzhouxiangella sp. Genome sequencing and assembly.</title>
        <authorList>
            <person name="Zhang R."/>
        </authorList>
    </citation>
    <scope>NUCLEOTIDE SEQUENCE [LARGE SCALE GENOMIC DNA]</scope>
    <source>
        <strain evidence="2 3">W260</strain>
    </source>
</reference>
<evidence type="ECO:0000313" key="2">
    <source>
        <dbReference type="EMBL" id="KAA9132541.1"/>
    </source>
</evidence>
<feature type="signal peptide" evidence="1">
    <location>
        <begin position="1"/>
        <end position="32"/>
    </location>
</feature>
<dbReference type="EMBL" id="VYXP01000003">
    <property type="protein sequence ID" value="KAA9132541.1"/>
    <property type="molecule type" value="Genomic_DNA"/>
</dbReference>
<feature type="chain" id="PRO_5024391540" evidence="1">
    <location>
        <begin position="33"/>
        <end position="222"/>
    </location>
</feature>